<dbReference type="SUPFAM" id="SSF88723">
    <property type="entry name" value="PIN domain-like"/>
    <property type="match status" value="1"/>
</dbReference>
<keyword evidence="3" id="KW-1185">Reference proteome</keyword>
<dbReference type="Proteomes" id="UP000306585">
    <property type="component" value="Unassembled WGS sequence"/>
</dbReference>
<dbReference type="SMART" id="SM00670">
    <property type="entry name" value="PINc"/>
    <property type="match status" value="1"/>
</dbReference>
<organism evidence="2 3">
    <name type="scientific">Mariprofundus erugo</name>
    <dbReference type="NCBI Taxonomy" id="2528639"/>
    <lineage>
        <taxon>Bacteria</taxon>
        <taxon>Pseudomonadati</taxon>
        <taxon>Pseudomonadota</taxon>
        <taxon>Candidatius Mariprofundia</taxon>
        <taxon>Mariprofundales</taxon>
        <taxon>Mariprofundaceae</taxon>
        <taxon>Mariprofundus</taxon>
    </lineage>
</organism>
<protein>
    <submittedName>
        <fullName evidence="2">PIN domain-containing protein</fullName>
    </submittedName>
</protein>
<dbReference type="EMBL" id="VBRY01000011">
    <property type="protein sequence ID" value="TLS66188.1"/>
    <property type="molecule type" value="Genomic_DNA"/>
</dbReference>
<dbReference type="AlphaFoldDB" id="A0A5R9GK67"/>
<evidence type="ECO:0000313" key="2">
    <source>
        <dbReference type="EMBL" id="TLS66188.1"/>
    </source>
</evidence>
<dbReference type="RefSeq" id="WP_138239944.1">
    <property type="nucleotide sequence ID" value="NZ_VBRY01000011.1"/>
</dbReference>
<accession>A0A5R9GK67</accession>
<dbReference type="InterPro" id="IPR002716">
    <property type="entry name" value="PIN_dom"/>
</dbReference>
<name>A0A5R9GK67_9PROT</name>
<comment type="caution">
    <text evidence="2">The sequence shown here is derived from an EMBL/GenBank/DDBJ whole genome shotgun (WGS) entry which is preliminary data.</text>
</comment>
<gene>
    <name evidence="2" type="ORF">FEF65_11400</name>
</gene>
<dbReference type="CDD" id="cd09854">
    <property type="entry name" value="PIN_VapC-like"/>
    <property type="match status" value="1"/>
</dbReference>
<proteinExistence type="predicted"/>
<evidence type="ECO:0000313" key="3">
    <source>
        <dbReference type="Proteomes" id="UP000306585"/>
    </source>
</evidence>
<reference evidence="2 3" key="1">
    <citation type="journal article" date="2019" name="Appl. Environ. Microbiol.">
        <title>Environmental Evidence and Genomic Insight of Iron-oxidizing Bacteria Preference Towards More Corrosion Resistant Stainless Steel at Higher Salinities.</title>
        <authorList>
            <person name="Garrison C.E."/>
            <person name="Price K.A."/>
            <person name="Field E.K."/>
        </authorList>
    </citation>
    <scope>NUCLEOTIDE SEQUENCE [LARGE SCALE GENOMIC DNA]</scope>
    <source>
        <strain evidence="2 3">P3</strain>
    </source>
</reference>
<evidence type="ECO:0000259" key="1">
    <source>
        <dbReference type="SMART" id="SM00670"/>
    </source>
</evidence>
<sequence length="306" mass="33498">MNMPSENIVNAFTSVHSDHLKHLRAALHQWKELQPVLGDIARFRVVVDTNIVLGDLIWLCKKRKNPEASTDLMEVIAAETIDVYAPPALLDEVEEKIPLLAADKGIDVGLLLKEWEQYKPRLKVKEPEAARVTRLKHGVDPDDAFFVALAEDISAHGVITKDRHIEMMGGNWITVECVTSLRDYSRAIAVSMEIKVSGVVLSGVAIGAVRQLLLGIKALASAISRAPDWVKLVLIAGAFFVIFHPGARAKMVQWVQSVVTGIEGVTPLIAEHIAEAAALSEKHGAEANAHLEKAMLELDRQGRGSK</sequence>
<feature type="domain" description="PIN" evidence="1">
    <location>
        <begin position="43"/>
        <end position="167"/>
    </location>
</feature>
<dbReference type="InterPro" id="IPR029060">
    <property type="entry name" value="PIN-like_dom_sf"/>
</dbReference>
<dbReference type="Pfam" id="PF13470">
    <property type="entry name" value="PIN_3"/>
    <property type="match status" value="1"/>
</dbReference>